<sequence length="245" mass="27326">MRKSTKSIEWLKARPIAHRGLHDSERGVLENTRTAFDLAISGNYTIECDLQISTDGEAMVFHDPNLARLTTGKEDVNQLTAAQLQEVSFRDTSDKIQTLAELLQQTNGRVPLVIEIKSLVDGDMTIAQRTLEVLSSYTGDYAIMSFAPMLMQTIKNQSPQTLRGGVVGPKTENLWLQTSGKGETVLDTIDLDFVSYDVRGLPSAFVDNFRSPTKPVISWTIKDQKTADFAQKYCDQITFEGFTPK</sequence>
<name>A0A3B0RFU9_9ZZZZ</name>
<accession>A0A3B0RFU9</accession>
<evidence type="ECO:0000259" key="1">
    <source>
        <dbReference type="PROSITE" id="PS51704"/>
    </source>
</evidence>
<dbReference type="PROSITE" id="PS51704">
    <property type="entry name" value="GP_PDE"/>
    <property type="match status" value="1"/>
</dbReference>
<gene>
    <name evidence="2" type="ORF">MNBD_ALPHA08-2480</name>
</gene>
<dbReference type="EC" id="3.1.4.46" evidence="2"/>
<proteinExistence type="predicted"/>
<dbReference type="SUPFAM" id="SSF51695">
    <property type="entry name" value="PLC-like phosphodiesterases"/>
    <property type="match status" value="1"/>
</dbReference>
<feature type="domain" description="GP-PDE" evidence="1">
    <location>
        <begin position="13"/>
        <end position="245"/>
    </location>
</feature>
<dbReference type="EMBL" id="UOEC01000085">
    <property type="protein sequence ID" value="VAV90879.1"/>
    <property type="molecule type" value="Genomic_DNA"/>
</dbReference>
<dbReference type="PANTHER" id="PTHR46211">
    <property type="entry name" value="GLYCEROPHOSPHORYL DIESTER PHOSPHODIESTERASE"/>
    <property type="match status" value="1"/>
</dbReference>
<dbReference type="GO" id="GO:0008889">
    <property type="term" value="F:glycerophosphodiester phosphodiesterase activity"/>
    <property type="evidence" value="ECO:0007669"/>
    <property type="project" value="UniProtKB-EC"/>
</dbReference>
<dbReference type="Gene3D" id="3.20.20.190">
    <property type="entry name" value="Phosphatidylinositol (PI) phosphodiesterase"/>
    <property type="match status" value="1"/>
</dbReference>
<dbReference type="Pfam" id="PF03009">
    <property type="entry name" value="GDPD"/>
    <property type="match status" value="1"/>
</dbReference>
<reference evidence="2" key="1">
    <citation type="submission" date="2018-06" db="EMBL/GenBank/DDBJ databases">
        <authorList>
            <person name="Zhirakovskaya E."/>
        </authorList>
    </citation>
    <scope>NUCLEOTIDE SEQUENCE</scope>
</reference>
<evidence type="ECO:0000313" key="2">
    <source>
        <dbReference type="EMBL" id="VAV90879.1"/>
    </source>
</evidence>
<protein>
    <submittedName>
        <fullName evidence="2">Glycerophosphoryl diester phosphodiesterase</fullName>
        <ecNumber evidence="2">3.1.4.46</ecNumber>
    </submittedName>
</protein>
<dbReference type="InterPro" id="IPR017946">
    <property type="entry name" value="PLC-like_Pdiesterase_TIM-brl"/>
</dbReference>
<dbReference type="PANTHER" id="PTHR46211:SF1">
    <property type="entry name" value="GLYCEROPHOSPHODIESTER PHOSPHODIESTERASE, CYTOPLASMIC"/>
    <property type="match status" value="1"/>
</dbReference>
<dbReference type="InterPro" id="IPR030395">
    <property type="entry name" value="GP_PDE_dom"/>
</dbReference>
<dbReference type="AlphaFoldDB" id="A0A3B0RFU9"/>
<dbReference type="GO" id="GO:0006629">
    <property type="term" value="P:lipid metabolic process"/>
    <property type="evidence" value="ECO:0007669"/>
    <property type="project" value="InterPro"/>
</dbReference>
<organism evidence="2">
    <name type="scientific">hydrothermal vent metagenome</name>
    <dbReference type="NCBI Taxonomy" id="652676"/>
    <lineage>
        <taxon>unclassified sequences</taxon>
        <taxon>metagenomes</taxon>
        <taxon>ecological metagenomes</taxon>
    </lineage>
</organism>
<keyword evidence="2" id="KW-0378">Hydrolase</keyword>